<protein>
    <submittedName>
        <fullName evidence="2">Beta-lactamase-like protein</fullName>
    </submittedName>
</protein>
<name>A0A1X2IL93_9FUNG</name>
<sequence>MATLVDMIFLGTGNSGCIPNVCCLTDPKADCSVCLSSMTPEGRKNKRRNVSVAIRFRKHDDPSGFRLRTILIDCGKTFYEGSIDLFPKYGIRELDGVILTHPHADAMLGLDDARMLTQGSTVQDKVDVYLTDETMDTLTSTFPYLVSANLATGGGDVATFKYHIFDPAQPLTILGLTFTPLPVHHGIYFTTKEPYTCHGFQFGDVTYISDTNYIPPETMAIIKRIPSRVLVLDCLRVGESHASHFGLNDALTATREINALKTYFVGFSHRMDHYELEEQLGELKNKEQLHVAPAFDGLRLNLETENRLVESSYFSDNVVIEQLE</sequence>
<dbReference type="InterPro" id="IPR001279">
    <property type="entry name" value="Metallo-B-lactamas"/>
</dbReference>
<dbReference type="AlphaFoldDB" id="A0A1X2IL93"/>
<dbReference type="SUPFAM" id="SSF56281">
    <property type="entry name" value="Metallo-hydrolase/oxidoreductase"/>
    <property type="match status" value="1"/>
</dbReference>
<dbReference type="Pfam" id="PF12706">
    <property type="entry name" value="Lactamase_B_2"/>
    <property type="match status" value="1"/>
</dbReference>
<evidence type="ECO:0000259" key="1">
    <source>
        <dbReference type="Pfam" id="PF12706"/>
    </source>
</evidence>
<feature type="domain" description="Metallo-beta-lactamase" evidence="1">
    <location>
        <begin position="68"/>
        <end position="265"/>
    </location>
</feature>
<keyword evidence="3" id="KW-1185">Reference proteome</keyword>
<dbReference type="CDD" id="cd16279">
    <property type="entry name" value="metallo-hydrolase-like_MBL-fold"/>
    <property type="match status" value="1"/>
</dbReference>
<dbReference type="EMBL" id="MCGE01000008">
    <property type="protein sequence ID" value="ORZ18556.1"/>
    <property type="molecule type" value="Genomic_DNA"/>
</dbReference>
<evidence type="ECO:0000313" key="3">
    <source>
        <dbReference type="Proteomes" id="UP000193560"/>
    </source>
</evidence>
<comment type="caution">
    <text evidence="2">The sequence shown here is derived from an EMBL/GenBank/DDBJ whole genome shotgun (WGS) entry which is preliminary data.</text>
</comment>
<gene>
    <name evidence="2" type="ORF">BCR42DRAFT_411145</name>
</gene>
<dbReference type="STRING" id="90262.A0A1X2IL93"/>
<proteinExistence type="predicted"/>
<dbReference type="PANTHER" id="PTHR42663:SF6">
    <property type="entry name" value="HYDROLASE C777.06C-RELATED"/>
    <property type="match status" value="1"/>
</dbReference>
<reference evidence="2 3" key="1">
    <citation type="submission" date="2016-07" db="EMBL/GenBank/DDBJ databases">
        <title>Pervasive Adenine N6-methylation of Active Genes in Fungi.</title>
        <authorList>
            <consortium name="DOE Joint Genome Institute"/>
            <person name="Mondo S.J."/>
            <person name="Dannebaum R.O."/>
            <person name="Kuo R.C."/>
            <person name="Labutti K."/>
            <person name="Haridas S."/>
            <person name="Kuo A."/>
            <person name="Salamov A."/>
            <person name="Ahrendt S.R."/>
            <person name="Lipzen A."/>
            <person name="Sullivan W."/>
            <person name="Andreopoulos W.B."/>
            <person name="Clum A."/>
            <person name="Lindquist E."/>
            <person name="Daum C."/>
            <person name="Ramamoorthy G.K."/>
            <person name="Gryganskyi A."/>
            <person name="Culley D."/>
            <person name="Magnuson J.K."/>
            <person name="James T.Y."/>
            <person name="O'Malley M.A."/>
            <person name="Stajich J.E."/>
            <person name="Spatafora J.W."/>
            <person name="Visel A."/>
            <person name="Grigoriev I.V."/>
        </authorList>
    </citation>
    <scope>NUCLEOTIDE SEQUENCE [LARGE SCALE GENOMIC DNA]</scope>
    <source>
        <strain evidence="2 3">NRRL 1336</strain>
    </source>
</reference>
<dbReference type="Proteomes" id="UP000193560">
    <property type="component" value="Unassembled WGS sequence"/>
</dbReference>
<dbReference type="OrthoDB" id="341300at2759"/>
<dbReference type="Gene3D" id="3.60.15.10">
    <property type="entry name" value="Ribonuclease Z/Hydroxyacylglutathione hydrolase-like"/>
    <property type="match status" value="1"/>
</dbReference>
<dbReference type="PANTHER" id="PTHR42663">
    <property type="entry name" value="HYDROLASE C777.06C-RELATED-RELATED"/>
    <property type="match status" value="1"/>
</dbReference>
<organism evidence="2 3">
    <name type="scientific">Absidia repens</name>
    <dbReference type="NCBI Taxonomy" id="90262"/>
    <lineage>
        <taxon>Eukaryota</taxon>
        <taxon>Fungi</taxon>
        <taxon>Fungi incertae sedis</taxon>
        <taxon>Mucoromycota</taxon>
        <taxon>Mucoromycotina</taxon>
        <taxon>Mucoromycetes</taxon>
        <taxon>Mucorales</taxon>
        <taxon>Cunninghamellaceae</taxon>
        <taxon>Absidia</taxon>
    </lineage>
</organism>
<evidence type="ECO:0000313" key="2">
    <source>
        <dbReference type="EMBL" id="ORZ18556.1"/>
    </source>
</evidence>
<accession>A0A1X2IL93</accession>
<dbReference type="InterPro" id="IPR036866">
    <property type="entry name" value="RibonucZ/Hydroxyglut_hydro"/>
</dbReference>